<accession>A0A2P5EKP6</accession>
<evidence type="ECO:0000256" key="1">
    <source>
        <dbReference type="SAM" id="MobiDB-lite"/>
    </source>
</evidence>
<organism evidence="2 3">
    <name type="scientific">Trema orientale</name>
    <name type="common">Charcoal tree</name>
    <name type="synonym">Celtis orientalis</name>
    <dbReference type="NCBI Taxonomy" id="63057"/>
    <lineage>
        <taxon>Eukaryota</taxon>
        <taxon>Viridiplantae</taxon>
        <taxon>Streptophyta</taxon>
        <taxon>Embryophyta</taxon>
        <taxon>Tracheophyta</taxon>
        <taxon>Spermatophyta</taxon>
        <taxon>Magnoliopsida</taxon>
        <taxon>eudicotyledons</taxon>
        <taxon>Gunneridae</taxon>
        <taxon>Pentapetalae</taxon>
        <taxon>rosids</taxon>
        <taxon>fabids</taxon>
        <taxon>Rosales</taxon>
        <taxon>Cannabaceae</taxon>
        <taxon>Trema</taxon>
    </lineage>
</organism>
<dbReference type="OrthoDB" id="10355729at2759"/>
<dbReference type="InParanoid" id="A0A2P5EKP6"/>
<feature type="region of interest" description="Disordered" evidence="1">
    <location>
        <begin position="16"/>
        <end position="72"/>
    </location>
</feature>
<comment type="caution">
    <text evidence="2">The sequence shown here is derived from an EMBL/GenBank/DDBJ whole genome shotgun (WGS) entry which is preliminary data.</text>
</comment>
<dbReference type="AlphaFoldDB" id="A0A2P5EKP6"/>
<reference evidence="3" key="1">
    <citation type="submission" date="2016-06" db="EMBL/GenBank/DDBJ databases">
        <title>Parallel loss of symbiosis genes in relatives of nitrogen-fixing non-legume Parasponia.</title>
        <authorList>
            <person name="Van Velzen R."/>
            <person name="Holmer R."/>
            <person name="Bu F."/>
            <person name="Rutten L."/>
            <person name="Van Zeijl A."/>
            <person name="Liu W."/>
            <person name="Santuari L."/>
            <person name="Cao Q."/>
            <person name="Sharma T."/>
            <person name="Shen D."/>
            <person name="Roswanjaya Y."/>
            <person name="Wardhani T."/>
            <person name="Kalhor M.S."/>
            <person name="Jansen J."/>
            <person name="Van den Hoogen J."/>
            <person name="Gungor B."/>
            <person name="Hartog M."/>
            <person name="Hontelez J."/>
            <person name="Verver J."/>
            <person name="Yang W.-C."/>
            <person name="Schijlen E."/>
            <person name="Repin R."/>
            <person name="Schilthuizen M."/>
            <person name="Schranz E."/>
            <person name="Heidstra R."/>
            <person name="Miyata K."/>
            <person name="Fedorova E."/>
            <person name="Kohlen W."/>
            <person name="Bisseling T."/>
            <person name="Smit S."/>
            <person name="Geurts R."/>
        </authorList>
    </citation>
    <scope>NUCLEOTIDE SEQUENCE [LARGE SCALE GENOMIC DNA]</scope>
    <source>
        <strain evidence="3">cv. RG33-2</strain>
    </source>
</reference>
<feature type="compositionally biased region" description="Polar residues" evidence="1">
    <location>
        <begin position="47"/>
        <end position="72"/>
    </location>
</feature>
<gene>
    <name evidence="2" type="ORF">TorRG33x02_181050</name>
</gene>
<evidence type="ECO:0000313" key="2">
    <source>
        <dbReference type="EMBL" id="PON86055.1"/>
    </source>
</evidence>
<feature type="compositionally biased region" description="Basic and acidic residues" evidence="1">
    <location>
        <begin position="30"/>
        <end position="40"/>
    </location>
</feature>
<name>A0A2P5EKP6_TREOI</name>
<dbReference type="EMBL" id="JXTC01000137">
    <property type="protein sequence ID" value="PON86055.1"/>
    <property type="molecule type" value="Genomic_DNA"/>
</dbReference>
<keyword evidence="3" id="KW-1185">Reference proteome</keyword>
<dbReference type="Proteomes" id="UP000237000">
    <property type="component" value="Unassembled WGS sequence"/>
</dbReference>
<sequence>MGIVIMECHHQTLNCTDHHPNPPPLLQPPPDDHDRDDHQYSPHHLRYSNSNYLSSQRSLQSVPSLASTNSKPHNTSIHCQYCLIANFRPHSTYSVFGKLKPSIQLRG</sequence>
<evidence type="ECO:0000313" key="3">
    <source>
        <dbReference type="Proteomes" id="UP000237000"/>
    </source>
</evidence>
<proteinExistence type="predicted"/>
<protein>
    <submittedName>
        <fullName evidence="2">Uncharacterized protein</fullName>
    </submittedName>
</protein>